<gene>
    <name evidence="1" type="ORF">MNBD_GAMMA18-481</name>
</gene>
<proteinExistence type="predicted"/>
<name>A0A3B0Z821_9ZZZZ</name>
<organism evidence="1">
    <name type="scientific">hydrothermal vent metagenome</name>
    <dbReference type="NCBI Taxonomy" id="652676"/>
    <lineage>
        <taxon>unclassified sequences</taxon>
        <taxon>metagenomes</taxon>
        <taxon>ecological metagenomes</taxon>
    </lineage>
</organism>
<accession>A0A3B0Z821</accession>
<reference evidence="1" key="1">
    <citation type="submission" date="2018-06" db="EMBL/GenBank/DDBJ databases">
        <authorList>
            <person name="Zhirakovskaya E."/>
        </authorList>
    </citation>
    <scope>NUCLEOTIDE SEQUENCE</scope>
</reference>
<protein>
    <submittedName>
        <fullName evidence="1">Uncharacterized protein</fullName>
    </submittedName>
</protein>
<evidence type="ECO:0000313" key="1">
    <source>
        <dbReference type="EMBL" id="VAW89538.1"/>
    </source>
</evidence>
<dbReference type="AlphaFoldDB" id="A0A3B0Z821"/>
<dbReference type="EMBL" id="UOFP01000278">
    <property type="protein sequence ID" value="VAW89538.1"/>
    <property type="molecule type" value="Genomic_DNA"/>
</dbReference>
<sequence length="51" mass="6272">MQQITAIKLKQRLNDDQLVLLNIREMWKYEIYQHGMRGQQIPIWLKQNAFE</sequence>